<organism evidence="1 2">
    <name type="scientific">Roseateles flavus</name>
    <dbReference type="NCBI Taxonomy" id="3149041"/>
    <lineage>
        <taxon>Bacteria</taxon>
        <taxon>Pseudomonadati</taxon>
        <taxon>Pseudomonadota</taxon>
        <taxon>Betaproteobacteria</taxon>
        <taxon>Burkholderiales</taxon>
        <taxon>Sphaerotilaceae</taxon>
        <taxon>Roseateles</taxon>
    </lineage>
</organism>
<proteinExistence type="predicted"/>
<evidence type="ECO:0000313" key="1">
    <source>
        <dbReference type="EMBL" id="MEO3715033.1"/>
    </source>
</evidence>
<dbReference type="Proteomes" id="UP001462640">
    <property type="component" value="Unassembled WGS sequence"/>
</dbReference>
<evidence type="ECO:0000313" key="2">
    <source>
        <dbReference type="Proteomes" id="UP001462640"/>
    </source>
</evidence>
<gene>
    <name evidence="1" type="ORF">ABDJ40_19885</name>
</gene>
<protein>
    <recommendedName>
        <fullName evidence="3">Secreted protein</fullName>
    </recommendedName>
</protein>
<reference evidence="1 2" key="1">
    <citation type="submission" date="2024-05" db="EMBL/GenBank/DDBJ databases">
        <title>Roseateles sp. 2.12 16S ribosomal RNA gene Genome sequencing and assembly.</title>
        <authorList>
            <person name="Woo H."/>
        </authorList>
    </citation>
    <scope>NUCLEOTIDE SEQUENCE [LARGE SCALE GENOMIC DNA]</scope>
    <source>
        <strain evidence="1 2">2.12</strain>
    </source>
</reference>
<sequence>MAAKQAPPAWRRLAPLAYVGLALLCLAAALALLWPAGTPGTPEAPAGPAAPGGAGSGLASAVPASAASAAPHPWLLVGTSGPAVSDDLADHVPAGSAPSMQEVIERLHKAGVRTGLGAFQPPGTRPPIVGLAVPEDYVLPDGYVRHHQATDDGQRIEAILMFAPDRPVHDAAGRPIAVPADRVVTPALAPPGFPIRFVVIPRPQEPGREASGSP</sequence>
<accession>A0ABV0GIY8</accession>
<dbReference type="RefSeq" id="WP_347612266.1">
    <property type="nucleotide sequence ID" value="NZ_JBDPZC010000011.1"/>
</dbReference>
<name>A0ABV0GIY8_9BURK</name>
<keyword evidence="2" id="KW-1185">Reference proteome</keyword>
<comment type="caution">
    <text evidence="1">The sequence shown here is derived from an EMBL/GenBank/DDBJ whole genome shotgun (WGS) entry which is preliminary data.</text>
</comment>
<evidence type="ECO:0008006" key="3">
    <source>
        <dbReference type="Google" id="ProtNLM"/>
    </source>
</evidence>
<dbReference type="EMBL" id="JBDPZC010000011">
    <property type="protein sequence ID" value="MEO3715033.1"/>
    <property type="molecule type" value="Genomic_DNA"/>
</dbReference>